<name>A0ABR3M6T6_9TELE</name>
<dbReference type="Proteomes" id="UP001558613">
    <property type="component" value="Unassembled WGS sequence"/>
</dbReference>
<evidence type="ECO:0000313" key="2">
    <source>
        <dbReference type="Proteomes" id="UP001558613"/>
    </source>
</evidence>
<dbReference type="EMBL" id="JAYMGO010000016">
    <property type="protein sequence ID" value="KAL1259634.1"/>
    <property type="molecule type" value="Genomic_DNA"/>
</dbReference>
<reference evidence="1 2" key="1">
    <citation type="submission" date="2023-09" db="EMBL/GenBank/DDBJ databases">
        <authorList>
            <person name="Wang M."/>
        </authorList>
    </citation>
    <scope>NUCLEOTIDE SEQUENCE [LARGE SCALE GENOMIC DNA]</scope>
    <source>
        <strain evidence="1">GT-2023</strain>
        <tissue evidence="1">Liver</tissue>
    </source>
</reference>
<gene>
    <name evidence="1" type="ORF">QQF64_010211</name>
</gene>
<evidence type="ECO:0000313" key="1">
    <source>
        <dbReference type="EMBL" id="KAL1259634.1"/>
    </source>
</evidence>
<organism evidence="1 2">
    <name type="scientific">Cirrhinus molitorella</name>
    <name type="common">mud carp</name>
    <dbReference type="NCBI Taxonomy" id="172907"/>
    <lineage>
        <taxon>Eukaryota</taxon>
        <taxon>Metazoa</taxon>
        <taxon>Chordata</taxon>
        <taxon>Craniata</taxon>
        <taxon>Vertebrata</taxon>
        <taxon>Euteleostomi</taxon>
        <taxon>Actinopterygii</taxon>
        <taxon>Neopterygii</taxon>
        <taxon>Teleostei</taxon>
        <taxon>Ostariophysi</taxon>
        <taxon>Cypriniformes</taxon>
        <taxon>Cyprinidae</taxon>
        <taxon>Labeoninae</taxon>
        <taxon>Labeonini</taxon>
        <taxon>Cirrhinus</taxon>
    </lineage>
</organism>
<sequence>MWKPRRLPPNFNMFPSLADSLNLRLSLCFSPCRGINSLSAGLNASSARSSAGVHCQFIFDCVLMSFRIRPPPRGSPSSNTHANYRGARVPAIIALIPVCE</sequence>
<protein>
    <submittedName>
        <fullName evidence="1">Uncharacterized protein</fullName>
    </submittedName>
</protein>
<accession>A0ABR3M6T6</accession>
<proteinExistence type="predicted"/>
<keyword evidence="2" id="KW-1185">Reference proteome</keyword>
<comment type="caution">
    <text evidence="1">The sequence shown here is derived from an EMBL/GenBank/DDBJ whole genome shotgun (WGS) entry which is preliminary data.</text>
</comment>